<dbReference type="PANTHER" id="PTHR47718">
    <property type="entry name" value="OS01G0519700 PROTEIN"/>
    <property type="match status" value="1"/>
</dbReference>
<dbReference type="InParanoid" id="A0A3Q7HPQ5"/>
<dbReference type="PANTHER" id="PTHR47718:SF17">
    <property type="entry name" value="PROTEIN FAR1-RELATED SEQUENCE 5-LIKE"/>
    <property type="match status" value="1"/>
</dbReference>
<organism evidence="1">
    <name type="scientific">Solanum lycopersicum</name>
    <name type="common">Tomato</name>
    <name type="synonym">Lycopersicon esculentum</name>
    <dbReference type="NCBI Taxonomy" id="4081"/>
    <lineage>
        <taxon>Eukaryota</taxon>
        <taxon>Viridiplantae</taxon>
        <taxon>Streptophyta</taxon>
        <taxon>Embryophyta</taxon>
        <taxon>Tracheophyta</taxon>
        <taxon>Spermatophyta</taxon>
        <taxon>Magnoliopsida</taxon>
        <taxon>eudicotyledons</taxon>
        <taxon>Gunneridae</taxon>
        <taxon>Pentapetalae</taxon>
        <taxon>asterids</taxon>
        <taxon>lamiids</taxon>
        <taxon>Solanales</taxon>
        <taxon>Solanaceae</taxon>
        <taxon>Solanoideae</taxon>
        <taxon>Solaneae</taxon>
        <taxon>Solanum</taxon>
        <taxon>Solanum subgen. Lycopersicon</taxon>
    </lineage>
</organism>
<reference evidence="1" key="1">
    <citation type="journal article" date="2012" name="Nature">
        <title>The tomato genome sequence provides insights into fleshy fruit evolution.</title>
        <authorList>
            <consortium name="Tomato Genome Consortium"/>
        </authorList>
    </citation>
    <scope>NUCLEOTIDE SEQUENCE [LARGE SCALE GENOMIC DNA]</scope>
    <source>
        <strain evidence="1">cv. Heinz 1706</strain>
    </source>
</reference>
<dbReference type="PaxDb" id="4081-Solyc08g062150.1.1"/>
<sequence>MGCTPKDCRNYILQQRRSNTLSCDAAAIHKFFASMQIKNDEFFYVIDTDNVGKLRKIVWVHTHCKYAYQEFNDVVCSI</sequence>
<dbReference type="Gramene" id="Solyc08g062150.1.1">
    <property type="protein sequence ID" value="Solyc08g062150.1.1.1"/>
    <property type="gene ID" value="Solyc08g062150.1"/>
</dbReference>
<evidence type="ECO:0000313" key="1">
    <source>
        <dbReference type="EnsemblPlants" id="Solyc08g062150.1.1.1"/>
    </source>
</evidence>
<reference evidence="1" key="2">
    <citation type="submission" date="2019-01" db="UniProtKB">
        <authorList>
            <consortium name="EnsemblPlants"/>
        </authorList>
    </citation>
    <scope>IDENTIFICATION</scope>
    <source>
        <strain evidence="1">cv. Heinz 1706</strain>
    </source>
</reference>
<evidence type="ECO:0000313" key="2">
    <source>
        <dbReference type="Proteomes" id="UP000004994"/>
    </source>
</evidence>
<proteinExistence type="predicted"/>
<dbReference type="Proteomes" id="UP000004994">
    <property type="component" value="Chromosome 8"/>
</dbReference>
<dbReference type="EnsemblPlants" id="Solyc08g062150.1.1">
    <property type="protein sequence ID" value="Solyc08g062150.1.1.1"/>
    <property type="gene ID" value="Solyc08g062150.1"/>
</dbReference>
<accession>A0A3Q7HPQ5</accession>
<dbReference type="AlphaFoldDB" id="A0A3Q7HPQ5"/>
<protein>
    <submittedName>
        <fullName evidence="1">Uncharacterized protein</fullName>
    </submittedName>
</protein>
<keyword evidence="2" id="KW-1185">Reference proteome</keyword>
<name>A0A3Q7HPQ5_SOLLC</name>